<dbReference type="Gene3D" id="3.30.420.10">
    <property type="entry name" value="Ribonuclease H-like superfamily/Ribonuclease H"/>
    <property type="match status" value="1"/>
</dbReference>
<protein>
    <recommendedName>
        <fullName evidence="3">RNase H type-1 domain-containing protein</fullName>
    </recommendedName>
</protein>
<accession>A0A2G9UXE5</accession>
<evidence type="ECO:0008006" key="3">
    <source>
        <dbReference type="Google" id="ProtNLM"/>
    </source>
</evidence>
<evidence type="ECO:0000313" key="1">
    <source>
        <dbReference type="EMBL" id="PIO74853.1"/>
    </source>
</evidence>
<dbReference type="InterPro" id="IPR008042">
    <property type="entry name" value="Retrotrans_Pao"/>
</dbReference>
<dbReference type="GO" id="GO:0003676">
    <property type="term" value="F:nucleic acid binding"/>
    <property type="evidence" value="ECO:0007669"/>
    <property type="project" value="InterPro"/>
</dbReference>
<evidence type="ECO:0000313" key="2">
    <source>
        <dbReference type="Proteomes" id="UP000230423"/>
    </source>
</evidence>
<dbReference type="OrthoDB" id="5872779at2759"/>
<sequence length="132" mass="14617">MESFKLTLQRQVSPLHSSIKLVVFADASTQAMAACAYVVAADKSHLVFARSKLANAKTHPTIPKMEMFATTMAVRMAQTIYKALADQLKISSIVIFTDSEIVLSWLATYPIKRDVGRFVTNRVAEIRAIVTI</sequence>
<name>A0A2G9UXE5_TELCI</name>
<keyword evidence="2" id="KW-1185">Reference proteome</keyword>
<dbReference type="AlphaFoldDB" id="A0A2G9UXE5"/>
<dbReference type="EMBL" id="KZ345212">
    <property type="protein sequence ID" value="PIO74853.1"/>
    <property type="molecule type" value="Genomic_DNA"/>
</dbReference>
<proteinExistence type="predicted"/>
<dbReference type="Pfam" id="PF05380">
    <property type="entry name" value="Peptidase_A17"/>
    <property type="match status" value="1"/>
</dbReference>
<organism evidence="1 2">
    <name type="scientific">Teladorsagia circumcincta</name>
    <name type="common">Brown stomach worm</name>
    <name type="synonym">Ostertagia circumcincta</name>
    <dbReference type="NCBI Taxonomy" id="45464"/>
    <lineage>
        <taxon>Eukaryota</taxon>
        <taxon>Metazoa</taxon>
        <taxon>Ecdysozoa</taxon>
        <taxon>Nematoda</taxon>
        <taxon>Chromadorea</taxon>
        <taxon>Rhabditida</taxon>
        <taxon>Rhabditina</taxon>
        <taxon>Rhabditomorpha</taxon>
        <taxon>Strongyloidea</taxon>
        <taxon>Trichostrongylidae</taxon>
        <taxon>Teladorsagia</taxon>
    </lineage>
</organism>
<reference evidence="1 2" key="1">
    <citation type="submission" date="2015-09" db="EMBL/GenBank/DDBJ databases">
        <title>Draft genome of the parasitic nematode Teladorsagia circumcincta isolate WARC Sus (inbred).</title>
        <authorList>
            <person name="Mitreva M."/>
        </authorList>
    </citation>
    <scope>NUCLEOTIDE SEQUENCE [LARGE SCALE GENOMIC DNA]</scope>
    <source>
        <strain evidence="1 2">S</strain>
    </source>
</reference>
<dbReference type="InterPro" id="IPR036397">
    <property type="entry name" value="RNaseH_sf"/>
</dbReference>
<dbReference type="Proteomes" id="UP000230423">
    <property type="component" value="Unassembled WGS sequence"/>
</dbReference>
<dbReference type="PANTHER" id="PTHR22955">
    <property type="entry name" value="RETROTRANSPOSON"/>
    <property type="match status" value="1"/>
</dbReference>
<gene>
    <name evidence="1" type="ORF">TELCIR_03130</name>
</gene>
<dbReference type="PANTHER" id="PTHR22955:SF66">
    <property type="entry name" value="INTEGRASE CATALYTIC DOMAIN-CONTAINING PROTEIN"/>
    <property type="match status" value="1"/>
</dbReference>